<evidence type="ECO:0008006" key="5">
    <source>
        <dbReference type="Google" id="ProtNLM"/>
    </source>
</evidence>
<keyword evidence="2" id="KW-0472">Membrane</keyword>
<feature type="region of interest" description="Disordered" evidence="1">
    <location>
        <begin position="455"/>
        <end position="509"/>
    </location>
</feature>
<keyword evidence="2" id="KW-1133">Transmembrane helix</keyword>
<name>A0A0R0DCW0_9GAMM</name>
<protein>
    <recommendedName>
        <fullName evidence="5">DUF4175 domain-containing protein</fullName>
    </recommendedName>
</protein>
<accession>A0A0R0DCW0</accession>
<keyword evidence="4" id="KW-1185">Reference proteome</keyword>
<evidence type="ECO:0000313" key="4">
    <source>
        <dbReference type="Proteomes" id="UP000050956"/>
    </source>
</evidence>
<feature type="transmembrane region" description="Helical" evidence="2">
    <location>
        <begin position="123"/>
        <end position="142"/>
    </location>
</feature>
<reference evidence="3 4" key="1">
    <citation type="submission" date="2015-05" db="EMBL/GenBank/DDBJ databases">
        <title>Genome sequencing and analysis of members of genus Stenotrophomonas.</title>
        <authorList>
            <person name="Patil P.P."/>
            <person name="Midha S."/>
            <person name="Patil P.B."/>
        </authorList>
    </citation>
    <scope>NUCLEOTIDE SEQUENCE [LARGE SCALE GENOMIC DNA]</scope>
    <source>
        <strain evidence="3 4">DSM 24757</strain>
    </source>
</reference>
<gene>
    <name evidence="3" type="ORF">ABB30_11150</name>
</gene>
<dbReference type="PATRIC" id="fig|336566.3.peg.1651"/>
<evidence type="ECO:0000256" key="1">
    <source>
        <dbReference type="SAM" id="MobiDB-lite"/>
    </source>
</evidence>
<evidence type="ECO:0000313" key="3">
    <source>
        <dbReference type="EMBL" id="KRG75790.1"/>
    </source>
</evidence>
<dbReference type="AlphaFoldDB" id="A0A0R0DCW0"/>
<feature type="transmembrane region" description="Helical" evidence="2">
    <location>
        <begin position="40"/>
        <end position="58"/>
    </location>
</feature>
<dbReference type="EMBL" id="LDJM01000027">
    <property type="protein sequence ID" value="KRG75790.1"/>
    <property type="molecule type" value="Genomic_DNA"/>
</dbReference>
<proteinExistence type="predicted"/>
<evidence type="ECO:0000256" key="2">
    <source>
        <dbReference type="SAM" id="Phobius"/>
    </source>
</evidence>
<comment type="caution">
    <text evidence="3">The sequence shown here is derived from an EMBL/GenBank/DDBJ whole genome shotgun (WGS) entry which is preliminary data.</text>
</comment>
<feature type="compositionally biased region" description="Basic and acidic residues" evidence="1">
    <location>
        <begin position="471"/>
        <end position="499"/>
    </location>
</feature>
<dbReference type="Proteomes" id="UP000050956">
    <property type="component" value="Unassembled WGS sequence"/>
</dbReference>
<organism evidence="3 4">
    <name type="scientific">Stenotrophomonas ginsengisoli</name>
    <dbReference type="NCBI Taxonomy" id="336566"/>
    <lineage>
        <taxon>Bacteria</taxon>
        <taxon>Pseudomonadati</taxon>
        <taxon>Pseudomonadota</taxon>
        <taxon>Gammaproteobacteria</taxon>
        <taxon>Lysobacterales</taxon>
        <taxon>Lysobacteraceae</taxon>
        <taxon>Stenotrophomonas</taxon>
    </lineage>
</organism>
<sequence>MNRHVHTLWQAARNARIRQAGWLLLPPAIAATIAIRPLGHWAVACFAVALLVTGVWLWRSLRAMDARWLVRQLNRDPALFDSADLLLADAATLNPLQARLKQQLEATIAQRRQELSTPFPRRGLIASLAAAVLLVAIGWWAGRPAAPPAPARTATPAPAIAGDARPQLQAIAVHLAPPAYTGQRAGTQDSLDVRAPHNTVLRWELHIAHVQSAALHFHDGRQIALERGDDDSWHARHTLVASALYRVVTEPALADAPLHRLDATADLPPQVRVITPEQPLTLGRPGQRHWELLFEASDDYGVQAGASLLLTRTEGSGENISFHETRIALRGSGPATLRRFSQRVDIAALGAQPGDDLIARLDVRDNRAPNAQAGQSPSLILRLPSEAEQQASDLEGAIKKVLPAYFRSQRQIIIDAEALIAQRRSLDAERFVVRADAIGVDQRILRLRYGQFLGEESEGEPEAPPGLSKPAGDHDGESHSDDDGHDHASTGHAGHDHGEPQAPKPMGTTTVSDVLAEYGHTHDHAEAATLLDPQTRAILKSALDAMWLSEGELRQGRPEQALPHAYKALAFIKQVQQAERVYLARLGPELPPIDMARRMTGKREGVASRRLAIDAGAPVDAAIAQAWLALDRGAAPPVEALQGWLSRHAGELRDPLALAAALDPLRSDPTCQPCRDHLRAALWQAWTQPVARPLARPAADAMGQRYLDALQRDPTKARR</sequence>
<dbReference type="OrthoDB" id="780137at2"/>
<dbReference type="RefSeq" id="WP_057638382.1">
    <property type="nucleotide sequence ID" value="NZ_LDJM01000027.1"/>
</dbReference>
<dbReference type="STRING" id="336566.ABB30_11150"/>
<keyword evidence="2" id="KW-0812">Transmembrane</keyword>